<evidence type="ECO:0000313" key="6">
    <source>
        <dbReference type="EMBL" id="PYE14336.1"/>
    </source>
</evidence>
<dbReference type="PROSITE" id="PS51257">
    <property type="entry name" value="PROKAR_LIPOPROTEIN"/>
    <property type="match status" value="1"/>
</dbReference>
<dbReference type="OrthoDB" id="5169139at2"/>
<dbReference type="PANTHER" id="PTHR30483">
    <property type="entry name" value="LEUCINE-SPECIFIC-BINDING PROTEIN"/>
    <property type="match status" value="1"/>
</dbReference>
<feature type="signal peptide" evidence="4">
    <location>
        <begin position="1"/>
        <end position="29"/>
    </location>
</feature>
<dbReference type="SUPFAM" id="SSF53822">
    <property type="entry name" value="Periplasmic binding protein-like I"/>
    <property type="match status" value="1"/>
</dbReference>
<dbReference type="AlphaFoldDB" id="A0A318RWU1"/>
<dbReference type="EMBL" id="QJSP01000013">
    <property type="protein sequence ID" value="PYE14336.1"/>
    <property type="molecule type" value="Genomic_DNA"/>
</dbReference>
<feature type="domain" description="Leucine-binding protein" evidence="5">
    <location>
        <begin position="57"/>
        <end position="383"/>
    </location>
</feature>
<evidence type="ECO:0000313" key="7">
    <source>
        <dbReference type="Proteomes" id="UP000247591"/>
    </source>
</evidence>
<evidence type="ECO:0000256" key="1">
    <source>
        <dbReference type="ARBA" id="ARBA00010062"/>
    </source>
</evidence>
<sequence length="414" mass="41313">MKLGSMVRARRTLAGVSAVLLAATLGATACSNSDEDGGGAATSPTTSLPGNAATGSPVKIGFISTEGGGVVSIPEWRQGAEAAVEYVNNNGGGFAGGHSIDLVVCKQAEEPTSATACANQMVEQKVAAVLTAGTSQGTAIVPIVGGAGIPYITLNGVSQLDVASPDSFALASGLPGTMTATATAAKAEGMKSMTIFASDGGGTAGIIEQLGKPIFEGFGIDLNVVAIALGVPDPTPLVASGLADNPDGISIIADAALCTSVMKAVQTTEPDINKVLNTVCLDKNVLDVVGVQAVEGNMGITATDVFSDRPDSVLYRSVMGQYAPDLSLTGAGSSGYQVLMAMVNATASVTGDVNAAAVKQAMQATDKVEMPAGGGITFSCNGSAFPMMPSICSTQLLYGVVDDQGIPRDLQLAG</sequence>
<dbReference type="PANTHER" id="PTHR30483:SF6">
    <property type="entry name" value="PERIPLASMIC BINDING PROTEIN OF ABC TRANSPORTER FOR NATURAL AMINO ACIDS"/>
    <property type="match status" value="1"/>
</dbReference>
<feature type="chain" id="PRO_5016434174" evidence="4">
    <location>
        <begin position="30"/>
        <end position="414"/>
    </location>
</feature>
<feature type="region of interest" description="Disordered" evidence="3">
    <location>
        <begin position="30"/>
        <end position="53"/>
    </location>
</feature>
<evidence type="ECO:0000256" key="3">
    <source>
        <dbReference type="SAM" id="MobiDB-lite"/>
    </source>
</evidence>
<dbReference type="Pfam" id="PF13458">
    <property type="entry name" value="Peripla_BP_6"/>
    <property type="match status" value="1"/>
</dbReference>
<dbReference type="InterPro" id="IPR028081">
    <property type="entry name" value="Leu-bd"/>
</dbReference>
<organism evidence="6 7">
    <name type="scientific">Williamsia limnetica</name>
    <dbReference type="NCBI Taxonomy" id="882452"/>
    <lineage>
        <taxon>Bacteria</taxon>
        <taxon>Bacillati</taxon>
        <taxon>Actinomycetota</taxon>
        <taxon>Actinomycetes</taxon>
        <taxon>Mycobacteriales</taxon>
        <taxon>Nocardiaceae</taxon>
        <taxon>Williamsia</taxon>
    </lineage>
</organism>
<reference evidence="6 7" key="1">
    <citation type="submission" date="2018-06" db="EMBL/GenBank/DDBJ databases">
        <title>Genomic Encyclopedia of Type Strains, Phase IV (KMG-IV): sequencing the most valuable type-strain genomes for metagenomic binning, comparative biology and taxonomic classification.</title>
        <authorList>
            <person name="Goeker M."/>
        </authorList>
    </citation>
    <scope>NUCLEOTIDE SEQUENCE [LARGE SCALE GENOMIC DNA]</scope>
    <source>
        <strain evidence="6 7">DSM 45521</strain>
    </source>
</reference>
<keyword evidence="2 4" id="KW-0732">Signal</keyword>
<accession>A0A318RWU1</accession>
<keyword evidence="7" id="KW-1185">Reference proteome</keyword>
<dbReference type="Gene3D" id="3.40.50.2300">
    <property type="match status" value="2"/>
</dbReference>
<protein>
    <submittedName>
        <fullName evidence="6">Branched-chain amino acid transport system substrate-binding protein</fullName>
    </submittedName>
</protein>
<comment type="similarity">
    <text evidence="1">Belongs to the leucine-binding protein family.</text>
</comment>
<dbReference type="Proteomes" id="UP000247591">
    <property type="component" value="Unassembled WGS sequence"/>
</dbReference>
<evidence type="ECO:0000259" key="5">
    <source>
        <dbReference type="Pfam" id="PF13458"/>
    </source>
</evidence>
<evidence type="ECO:0000256" key="2">
    <source>
        <dbReference type="ARBA" id="ARBA00022729"/>
    </source>
</evidence>
<gene>
    <name evidence="6" type="ORF">DFR67_113130</name>
</gene>
<dbReference type="InterPro" id="IPR051010">
    <property type="entry name" value="BCAA_transport"/>
</dbReference>
<dbReference type="InterPro" id="IPR028082">
    <property type="entry name" value="Peripla_BP_I"/>
</dbReference>
<evidence type="ECO:0000256" key="4">
    <source>
        <dbReference type="SAM" id="SignalP"/>
    </source>
</evidence>
<name>A0A318RWU1_WILLI</name>
<dbReference type="RefSeq" id="WP_084836724.1">
    <property type="nucleotide sequence ID" value="NZ_QJSP01000013.1"/>
</dbReference>
<comment type="caution">
    <text evidence="6">The sequence shown here is derived from an EMBL/GenBank/DDBJ whole genome shotgun (WGS) entry which is preliminary data.</text>
</comment>
<proteinExistence type="inferred from homology"/>